<reference evidence="2 3" key="1">
    <citation type="journal article" date="2023" name="Life. Sci Alliance">
        <title>Evolutionary insights into 3D genome organization and epigenetic landscape of Vigna mungo.</title>
        <authorList>
            <person name="Junaid A."/>
            <person name="Singh B."/>
            <person name="Bhatia S."/>
        </authorList>
    </citation>
    <scope>NUCLEOTIDE SEQUENCE [LARGE SCALE GENOMIC DNA]</scope>
    <source>
        <strain evidence="2">Urdbean</strain>
    </source>
</reference>
<evidence type="ECO:0000256" key="1">
    <source>
        <dbReference type="SAM" id="MobiDB-lite"/>
    </source>
</evidence>
<organism evidence="2 3">
    <name type="scientific">Vigna mungo</name>
    <name type="common">Black gram</name>
    <name type="synonym">Phaseolus mungo</name>
    <dbReference type="NCBI Taxonomy" id="3915"/>
    <lineage>
        <taxon>Eukaryota</taxon>
        <taxon>Viridiplantae</taxon>
        <taxon>Streptophyta</taxon>
        <taxon>Embryophyta</taxon>
        <taxon>Tracheophyta</taxon>
        <taxon>Spermatophyta</taxon>
        <taxon>Magnoliopsida</taxon>
        <taxon>eudicotyledons</taxon>
        <taxon>Gunneridae</taxon>
        <taxon>Pentapetalae</taxon>
        <taxon>rosids</taxon>
        <taxon>fabids</taxon>
        <taxon>Fabales</taxon>
        <taxon>Fabaceae</taxon>
        <taxon>Papilionoideae</taxon>
        <taxon>50 kb inversion clade</taxon>
        <taxon>NPAAA clade</taxon>
        <taxon>indigoferoid/millettioid clade</taxon>
        <taxon>Phaseoleae</taxon>
        <taxon>Vigna</taxon>
    </lineage>
</organism>
<sequence>MRVSKRRLAASRTGCLASPNRSTTAGTSALNADGGGVERLKRALRDLEAAVLQEIQTAFDERSDFRGTEAPPRSFENLVEALHAGHPLLRVLGACEFKCFIHRGASETTVLGFTTAWRSVTVPRSCEMSGIERRGCGRTEKESGSEEWGLELTEKEVVEDDDAEKK</sequence>
<accession>A0AAQ3RJP7</accession>
<dbReference type="AlphaFoldDB" id="A0AAQ3RJP7"/>
<dbReference type="Proteomes" id="UP001374535">
    <property type="component" value="Chromosome 9"/>
</dbReference>
<evidence type="ECO:0000313" key="2">
    <source>
        <dbReference type="EMBL" id="WVY97848.1"/>
    </source>
</evidence>
<dbReference type="EMBL" id="CP144692">
    <property type="protein sequence ID" value="WVY97848.1"/>
    <property type="molecule type" value="Genomic_DNA"/>
</dbReference>
<feature type="compositionally biased region" description="Acidic residues" evidence="1">
    <location>
        <begin position="157"/>
        <end position="166"/>
    </location>
</feature>
<protein>
    <submittedName>
        <fullName evidence="2">Uncharacterized protein</fullName>
    </submittedName>
</protein>
<proteinExistence type="predicted"/>
<feature type="region of interest" description="Disordered" evidence="1">
    <location>
        <begin position="135"/>
        <end position="166"/>
    </location>
</feature>
<keyword evidence="3" id="KW-1185">Reference proteome</keyword>
<feature type="compositionally biased region" description="Basic and acidic residues" evidence="1">
    <location>
        <begin position="135"/>
        <end position="144"/>
    </location>
</feature>
<name>A0AAQ3RJP7_VIGMU</name>
<evidence type="ECO:0000313" key="3">
    <source>
        <dbReference type="Proteomes" id="UP001374535"/>
    </source>
</evidence>
<gene>
    <name evidence="2" type="ORF">V8G54_029999</name>
</gene>